<comment type="similarity">
    <text evidence="1">Belongs to the CbxX/CfxQ family.</text>
</comment>
<accession>A0A7S2CBY4</accession>
<dbReference type="EMBL" id="HBGT01019171">
    <property type="protein sequence ID" value="CAD9421562.1"/>
    <property type="molecule type" value="Transcribed_RNA"/>
</dbReference>
<dbReference type="InterPro" id="IPR003959">
    <property type="entry name" value="ATPase_AAA_core"/>
</dbReference>
<evidence type="ECO:0000256" key="3">
    <source>
        <dbReference type="ARBA" id="ARBA00022840"/>
    </source>
</evidence>
<dbReference type="FunFam" id="3.40.50.300:FF:000216">
    <property type="entry name" value="Type VII secretion ATPase EccA"/>
    <property type="match status" value="1"/>
</dbReference>
<feature type="domain" description="MIT" evidence="5">
    <location>
        <begin position="4"/>
        <end position="81"/>
    </location>
</feature>
<dbReference type="InterPro" id="IPR000641">
    <property type="entry name" value="CbxX/CfxQ"/>
</dbReference>
<dbReference type="GO" id="GO:0016887">
    <property type="term" value="F:ATP hydrolysis activity"/>
    <property type="evidence" value="ECO:0007669"/>
    <property type="project" value="InterPro"/>
</dbReference>
<dbReference type="InterPro" id="IPR036181">
    <property type="entry name" value="MIT_dom_sf"/>
</dbReference>
<dbReference type="AlphaFoldDB" id="A0A7S2CBY4"/>
<dbReference type="InterPro" id="IPR003593">
    <property type="entry name" value="AAA+_ATPase"/>
</dbReference>
<dbReference type="Gene3D" id="1.20.58.80">
    <property type="entry name" value="Phosphotransferase system, lactose/cellobiose-type IIA subunit"/>
    <property type="match status" value="1"/>
</dbReference>
<feature type="domain" description="AAA+ ATPase" evidence="4">
    <location>
        <begin position="154"/>
        <end position="291"/>
    </location>
</feature>
<dbReference type="InterPro" id="IPR007330">
    <property type="entry name" value="MIT_dom"/>
</dbReference>
<name>A0A7S2CBY4_9STRA</name>
<dbReference type="InterPro" id="IPR050773">
    <property type="entry name" value="CbxX/CfxQ_RuBisCO_ESX"/>
</dbReference>
<dbReference type="Pfam" id="PF04212">
    <property type="entry name" value="MIT"/>
    <property type="match status" value="1"/>
</dbReference>
<dbReference type="Pfam" id="PF00004">
    <property type="entry name" value="AAA"/>
    <property type="match status" value="1"/>
</dbReference>
<dbReference type="PANTHER" id="PTHR43392">
    <property type="entry name" value="AAA-TYPE ATPASE FAMILY PROTEIN / ANKYRIN REPEAT FAMILY PROTEIN"/>
    <property type="match status" value="1"/>
</dbReference>
<dbReference type="SMART" id="SM00382">
    <property type="entry name" value="AAA"/>
    <property type="match status" value="1"/>
</dbReference>
<dbReference type="SUPFAM" id="SSF52540">
    <property type="entry name" value="P-loop containing nucleoside triphosphate hydrolases"/>
    <property type="match status" value="1"/>
</dbReference>
<dbReference type="PANTHER" id="PTHR43392:SF2">
    <property type="entry name" value="AAA-TYPE ATPASE FAMILY PROTEIN _ ANKYRIN REPEAT FAMILY PROTEIN"/>
    <property type="match status" value="1"/>
</dbReference>
<evidence type="ECO:0008006" key="7">
    <source>
        <dbReference type="Google" id="ProtNLM"/>
    </source>
</evidence>
<dbReference type="SMART" id="SM00745">
    <property type="entry name" value="MIT"/>
    <property type="match status" value="1"/>
</dbReference>
<dbReference type="PRINTS" id="PR00819">
    <property type="entry name" value="CBXCFQXSUPER"/>
</dbReference>
<evidence type="ECO:0000256" key="1">
    <source>
        <dbReference type="ARBA" id="ARBA00010378"/>
    </source>
</evidence>
<keyword evidence="2" id="KW-0547">Nucleotide-binding</keyword>
<evidence type="ECO:0000259" key="4">
    <source>
        <dbReference type="SMART" id="SM00382"/>
    </source>
</evidence>
<dbReference type="Gene3D" id="3.40.50.300">
    <property type="entry name" value="P-loop containing nucleotide triphosphate hydrolases"/>
    <property type="match status" value="1"/>
</dbReference>
<gene>
    <name evidence="6" type="ORF">FPAR1323_LOCUS10098</name>
</gene>
<dbReference type="InterPro" id="IPR027417">
    <property type="entry name" value="P-loop_NTPase"/>
</dbReference>
<evidence type="ECO:0000256" key="2">
    <source>
        <dbReference type="ARBA" id="ARBA00022741"/>
    </source>
</evidence>
<reference evidence="6" key="1">
    <citation type="submission" date="2021-01" db="EMBL/GenBank/DDBJ databases">
        <authorList>
            <person name="Corre E."/>
            <person name="Pelletier E."/>
            <person name="Niang G."/>
            <person name="Scheremetjew M."/>
            <person name="Finn R."/>
            <person name="Kale V."/>
            <person name="Holt S."/>
            <person name="Cochrane G."/>
            <person name="Meng A."/>
            <person name="Brown T."/>
            <person name="Cohen L."/>
        </authorList>
    </citation>
    <scope>NUCLEOTIDE SEQUENCE</scope>
    <source>
        <strain evidence="6">RCC1693</strain>
    </source>
</reference>
<dbReference type="GO" id="GO:0005524">
    <property type="term" value="F:ATP binding"/>
    <property type="evidence" value="ECO:0007669"/>
    <property type="project" value="UniProtKB-KW"/>
</dbReference>
<evidence type="ECO:0000259" key="5">
    <source>
        <dbReference type="SMART" id="SM00745"/>
    </source>
</evidence>
<dbReference type="SUPFAM" id="SSF116846">
    <property type="entry name" value="MIT domain"/>
    <property type="match status" value="1"/>
</dbReference>
<sequence>MANHRPILSNALETVKRAIAADHAGDYEQALELYASSIKSFLHEIKYSRNEAERKMMTERVEGYMNRAEQIKMSLNTTSKPLRAGGGAEDAAAAAAAAEAAEAEVDDGPFDLREELAKRVGMAEVKEQVLAFEHTLALDKRRRELGAETKGDAPFPHLLFKGPPGCGKTSMARLICKALKSLGVLTRGHLVEVQRGDLVAGHIGQTAIQTRKIIESAKGGVLFVDECYRLSGRGPSDFGPEAIDELMSAMETGNPVMIFAGYNDAAMDEFVASNPGLFRRISSVFVFDAYQTSELAEILMLKIEGSGFRLALPEDERLGVLHELIEGSTTALQRERMNGGICDHILRNAKRHLDARLTIDDGLEEMMTYTTDDLVQACADVPTPSPLPADGEDR</sequence>
<organism evidence="6">
    <name type="scientific">Florenciella parvula</name>
    <dbReference type="NCBI Taxonomy" id="236787"/>
    <lineage>
        <taxon>Eukaryota</taxon>
        <taxon>Sar</taxon>
        <taxon>Stramenopiles</taxon>
        <taxon>Ochrophyta</taxon>
        <taxon>Dictyochophyceae</taxon>
        <taxon>Florenciellales</taxon>
        <taxon>Florenciella</taxon>
    </lineage>
</organism>
<proteinExistence type="inferred from homology"/>
<protein>
    <recommendedName>
        <fullName evidence="7">Vesicle-fusing ATPase</fullName>
    </recommendedName>
</protein>
<evidence type="ECO:0000313" key="6">
    <source>
        <dbReference type="EMBL" id="CAD9421562.1"/>
    </source>
</evidence>
<keyword evidence="3" id="KW-0067">ATP-binding</keyword>
<dbReference type="CDD" id="cd00009">
    <property type="entry name" value="AAA"/>
    <property type="match status" value="1"/>
</dbReference>